<name>A0A7V8RAP0_9SPHN</name>
<evidence type="ECO:0000256" key="1">
    <source>
        <dbReference type="ARBA" id="ARBA00004651"/>
    </source>
</evidence>
<protein>
    <submittedName>
        <fullName evidence="9">Trimeric intracellular cation channel family protein</fullName>
    </submittedName>
</protein>
<evidence type="ECO:0000313" key="10">
    <source>
        <dbReference type="Proteomes" id="UP000589292"/>
    </source>
</evidence>
<dbReference type="EMBL" id="VDES01000001">
    <property type="protein sequence ID" value="MBA1372971.1"/>
    <property type="molecule type" value="Genomic_DNA"/>
</dbReference>
<feature type="domain" description="Glycine transporter" evidence="8">
    <location>
        <begin position="106"/>
        <end position="178"/>
    </location>
</feature>
<dbReference type="PANTHER" id="PTHR30506">
    <property type="entry name" value="INNER MEMBRANE PROTEIN"/>
    <property type="match status" value="1"/>
</dbReference>
<accession>A0A7V8RAP0</accession>
<dbReference type="Pfam" id="PF03458">
    <property type="entry name" value="Gly_transporter"/>
    <property type="match status" value="2"/>
</dbReference>
<feature type="transmembrane region" description="Helical" evidence="7">
    <location>
        <begin position="73"/>
        <end position="94"/>
    </location>
</feature>
<evidence type="ECO:0000256" key="3">
    <source>
        <dbReference type="ARBA" id="ARBA00022475"/>
    </source>
</evidence>
<sequence>MTSPLSPGPLPAAIDLGTILGTLDMFGIAVFAASGALAAAAKRQTFVTFTFFALVTGVGGGTVRDLLIGAPVFWIVNSGVLVVVLAVSALLWVTPQRWWEGRMLDWFDAVGLGAYSVFGAAKAMQFGVDPLPAVMMGVITACVGGIIRDVLAGEPSIILRPELYVTAAALGSGLYVGLRLAGLEVEIAAIIGAVAGFVLRGLAIRYNIALPAYRGGSRSED</sequence>
<keyword evidence="4 7" id="KW-0812">Transmembrane</keyword>
<comment type="subcellular location">
    <subcellularLocation>
        <location evidence="1">Cell membrane</location>
        <topology evidence="1">Multi-pass membrane protein</topology>
    </subcellularLocation>
</comment>
<feature type="transmembrane region" description="Helical" evidence="7">
    <location>
        <begin position="106"/>
        <end position="125"/>
    </location>
</feature>
<organism evidence="9 10">
    <name type="scientific">Sphingomonas ursincola</name>
    <dbReference type="NCBI Taxonomy" id="56361"/>
    <lineage>
        <taxon>Bacteria</taxon>
        <taxon>Pseudomonadati</taxon>
        <taxon>Pseudomonadota</taxon>
        <taxon>Alphaproteobacteria</taxon>
        <taxon>Sphingomonadales</taxon>
        <taxon>Sphingomonadaceae</taxon>
        <taxon>Sphingomonas</taxon>
    </lineage>
</organism>
<dbReference type="InterPro" id="IPR005115">
    <property type="entry name" value="Gly_transporter"/>
</dbReference>
<keyword evidence="5 7" id="KW-1133">Transmembrane helix</keyword>
<keyword evidence="6 7" id="KW-0472">Membrane</keyword>
<comment type="caution">
    <text evidence="9">The sequence shown here is derived from an EMBL/GenBank/DDBJ whole genome shotgun (WGS) entry which is preliminary data.</text>
</comment>
<dbReference type="PANTHER" id="PTHR30506:SF3">
    <property type="entry name" value="UPF0126 INNER MEMBRANE PROTEIN YADS-RELATED"/>
    <property type="match status" value="1"/>
</dbReference>
<dbReference type="AlphaFoldDB" id="A0A7V8RAP0"/>
<dbReference type="Proteomes" id="UP000589292">
    <property type="component" value="Unassembled WGS sequence"/>
</dbReference>
<evidence type="ECO:0000256" key="7">
    <source>
        <dbReference type="SAM" id="Phobius"/>
    </source>
</evidence>
<comment type="similarity">
    <text evidence="2">Belongs to the UPF0126 family.</text>
</comment>
<feature type="transmembrane region" description="Helical" evidence="7">
    <location>
        <begin position="46"/>
        <end position="67"/>
    </location>
</feature>
<feature type="transmembrane region" description="Helical" evidence="7">
    <location>
        <begin position="12"/>
        <end position="39"/>
    </location>
</feature>
<keyword evidence="3" id="KW-1003">Cell membrane</keyword>
<feature type="transmembrane region" description="Helical" evidence="7">
    <location>
        <begin position="187"/>
        <end position="208"/>
    </location>
</feature>
<evidence type="ECO:0000313" key="9">
    <source>
        <dbReference type="EMBL" id="MBA1372971.1"/>
    </source>
</evidence>
<keyword evidence="10" id="KW-1185">Reference proteome</keyword>
<proteinExistence type="inferred from homology"/>
<evidence type="ECO:0000256" key="6">
    <source>
        <dbReference type="ARBA" id="ARBA00023136"/>
    </source>
</evidence>
<dbReference type="RefSeq" id="WP_181266152.1">
    <property type="nucleotide sequence ID" value="NZ_BAAAGB010000002.1"/>
</dbReference>
<evidence type="ECO:0000259" key="8">
    <source>
        <dbReference type="Pfam" id="PF03458"/>
    </source>
</evidence>
<dbReference type="GO" id="GO:0005886">
    <property type="term" value="C:plasma membrane"/>
    <property type="evidence" value="ECO:0007669"/>
    <property type="project" value="UniProtKB-SubCell"/>
</dbReference>
<evidence type="ECO:0000256" key="4">
    <source>
        <dbReference type="ARBA" id="ARBA00022692"/>
    </source>
</evidence>
<feature type="domain" description="Glycine transporter" evidence="8">
    <location>
        <begin position="23"/>
        <end position="93"/>
    </location>
</feature>
<gene>
    <name evidence="9" type="ORF">FG486_01365</name>
</gene>
<evidence type="ECO:0000256" key="5">
    <source>
        <dbReference type="ARBA" id="ARBA00022989"/>
    </source>
</evidence>
<evidence type="ECO:0000256" key="2">
    <source>
        <dbReference type="ARBA" id="ARBA00008193"/>
    </source>
</evidence>
<reference evidence="9 10" key="1">
    <citation type="journal article" date="1994" name="Int. J. Syst. Bacteriol.">
        <title>Phylogenetic positions of novel aerobic, bacteriochlorophyll a-containing bacteria and description of Roseococcus thiosulfatophilus gen. nov., sp. nov., Erythromicrobium ramosum gen. nov., sp. nov., and Erythrobacter litoralis sp. nov.</title>
        <authorList>
            <person name="Yurkov V."/>
            <person name="Stackebrandt E."/>
            <person name="Holmes A."/>
            <person name="Fuerst J.A."/>
            <person name="Hugenholtz P."/>
            <person name="Golecki J."/>
            <person name="Gad'on N."/>
            <person name="Gorlenko V.M."/>
            <person name="Kompantseva E.I."/>
            <person name="Drews G."/>
        </authorList>
    </citation>
    <scope>NUCLEOTIDE SEQUENCE [LARGE SCALE GENOMIC DNA]</scope>
    <source>
        <strain evidence="9 10">KR-99</strain>
    </source>
</reference>